<comment type="caution">
    <text evidence="2">The sequence shown here is derived from an EMBL/GenBank/DDBJ whole genome shotgun (WGS) entry which is preliminary data.</text>
</comment>
<dbReference type="EMBL" id="JANRHA010000010">
    <property type="protein sequence ID" value="MDG3015847.1"/>
    <property type="molecule type" value="Genomic_DNA"/>
</dbReference>
<feature type="region of interest" description="Disordered" evidence="1">
    <location>
        <begin position="89"/>
        <end position="126"/>
    </location>
</feature>
<organism evidence="2 3">
    <name type="scientific">Speluncibacter jeojiensis</name>
    <dbReference type="NCBI Taxonomy" id="2710754"/>
    <lineage>
        <taxon>Bacteria</taxon>
        <taxon>Bacillati</taxon>
        <taxon>Actinomycetota</taxon>
        <taxon>Actinomycetes</taxon>
        <taxon>Mycobacteriales</taxon>
        <taxon>Speluncibacteraceae</taxon>
        <taxon>Speluncibacter</taxon>
    </lineage>
</organism>
<evidence type="ECO:0000256" key="1">
    <source>
        <dbReference type="SAM" id="MobiDB-lite"/>
    </source>
</evidence>
<gene>
    <name evidence="2" type="ORF">NVS88_14895</name>
</gene>
<evidence type="ECO:0000313" key="2">
    <source>
        <dbReference type="EMBL" id="MDG3015847.1"/>
    </source>
</evidence>
<evidence type="ECO:0000313" key="3">
    <source>
        <dbReference type="Proteomes" id="UP001152755"/>
    </source>
</evidence>
<dbReference type="AlphaFoldDB" id="A0A9X4RF30"/>
<reference evidence="2" key="1">
    <citation type="submission" date="2022-08" db="EMBL/GenBank/DDBJ databases">
        <title>Genome analysis of Corynebacteriales strain.</title>
        <authorList>
            <person name="Lee S.D."/>
        </authorList>
    </citation>
    <scope>NUCLEOTIDE SEQUENCE</scope>
    <source>
        <strain evidence="2">D3-21</strain>
    </source>
</reference>
<dbReference type="Proteomes" id="UP001152755">
    <property type="component" value="Unassembled WGS sequence"/>
</dbReference>
<accession>A0A9X4RF30</accession>
<proteinExistence type="predicted"/>
<dbReference type="RefSeq" id="WP_277833395.1">
    <property type="nucleotide sequence ID" value="NZ_JAAIVF010000004.1"/>
</dbReference>
<protein>
    <submittedName>
        <fullName evidence="2">Uncharacterized protein</fullName>
    </submittedName>
</protein>
<sequence>MTEPEPFLHMTRGDRGVAQHLRDSLKVLMQRTDDPEFKRLVSRVVDGGESLRDVYDTAAFTRVLGPLVGSFVEQLRGLDDETVRLLQQQGEAHLRDVGRQHRPQPQPPADDDDNYPYGGPILTSAW</sequence>
<name>A0A9X4RF30_9ACTN</name>
<keyword evidence="3" id="KW-1185">Reference proteome</keyword>